<keyword evidence="2" id="KW-1185">Reference proteome</keyword>
<dbReference type="Proteomes" id="UP000646749">
    <property type="component" value="Unassembled WGS sequence"/>
</dbReference>
<sequence length="102" mass="11316">MVPPPARWSATATTPYLRTGRSLPDRTFPAVSTDVLEDAVALRRTHYVLPDRPEQTVEAIRSRRAGQLPAGAGGRPFVSTHWEDDLGAPWAYPLAPLRWQPT</sequence>
<evidence type="ECO:0008006" key="3">
    <source>
        <dbReference type="Google" id="ProtNLM"/>
    </source>
</evidence>
<name>A0ABQ4E9L7_9ACTN</name>
<accession>A0ABQ4E9L7</accession>
<protein>
    <recommendedName>
        <fullName evidence="3">DUF427 domain-containing protein</fullName>
    </recommendedName>
</protein>
<evidence type="ECO:0000313" key="2">
    <source>
        <dbReference type="Proteomes" id="UP000646749"/>
    </source>
</evidence>
<dbReference type="EMBL" id="BONW01000038">
    <property type="protein sequence ID" value="GIG91425.1"/>
    <property type="molecule type" value="Genomic_DNA"/>
</dbReference>
<proteinExistence type="predicted"/>
<evidence type="ECO:0000313" key="1">
    <source>
        <dbReference type="EMBL" id="GIG91425.1"/>
    </source>
</evidence>
<comment type="caution">
    <text evidence="1">The sequence shown here is derived from an EMBL/GenBank/DDBJ whole genome shotgun (WGS) entry which is preliminary data.</text>
</comment>
<organism evidence="1 2">
    <name type="scientific">Plantactinospora endophytica</name>
    <dbReference type="NCBI Taxonomy" id="673535"/>
    <lineage>
        <taxon>Bacteria</taxon>
        <taxon>Bacillati</taxon>
        <taxon>Actinomycetota</taxon>
        <taxon>Actinomycetes</taxon>
        <taxon>Micromonosporales</taxon>
        <taxon>Micromonosporaceae</taxon>
        <taxon>Plantactinospora</taxon>
    </lineage>
</organism>
<gene>
    <name evidence="1" type="ORF">Pen02_63610</name>
</gene>
<reference evidence="1 2" key="1">
    <citation type="submission" date="2021-01" db="EMBL/GenBank/DDBJ databases">
        <title>Whole genome shotgun sequence of Plantactinospora endophytica NBRC 110450.</title>
        <authorList>
            <person name="Komaki H."/>
            <person name="Tamura T."/>
        </authorList>
    </citation>
    <scope>NUCLEOTIDE SEQUENCE [LARGE SCALE GENOMIC DNA]</scope>
    <source>
        <strain evidence="1 2">NBRC 110450</strain>
    </source>
</reference>